<evidence type="ECO:0000313" key="3">
    <source>
        <dbReference type="Proteomes" id="UP000507222"/>
    </source>
</evidence>
<keyword evidence="4" id="KW-1185">Reference proteome</keyword>
<protein>
    <submittedName>
        <fullName evidence="1">Uncharacterized protein</fullName>
    </submittedName>
</protein>
<dbReference type="EMBL" id="CAEKDK010000001">
    <property type="protein sequence ID" value="CAB4262788.1"/>
    <property type="molecule type" value="Genomic_DNA"/>
</dbReference>
<evidence type="ECO:0000313" key="4">
    <source>
        <dbReference type="Proteomes" id="UP000507245"/>
    </source>
</evidence>
<dbReference type="EMBL" id="CAEKKB010000001">
    <property type="protein sequence ID" value="CAB4293366.1"/>
    <property type="molecule type" value="Genomic_DNA"/>
</dbReference>
<name>A0A6J5TJC2_PRUAR</name>
<dbReference type="Proteomes" id="UP000507222">
    <property type="component" value="Unassembled WGS sequence"/>
</dbReference>
<proteinExistence type="predicted"/>
<reference evidence="1 3" key="2">
    <citation type="submission" date="2020-05" db="EMBL/GenBank/DDBJ databases">
        <authorList>
            <person name="Campoy J."/>
            <person name="Schneeberger K."/>
            <person name="Spophaly S."/>
        </authorList>
    </citation>
    <scope>NUCLEOTIDE SEQUENCE [LARGE SCALE GENOMIC DNA]</scope>
    <source>
        <strain evidence="1">PruArmRojPasFocal</strain>
    </source>
</reference>
<sequence length="97" mass="10621">MFNPTLGINFDTSSAPLAIPPAMNGYLLPHRLPMLLFISMPKIEVAAEARMPSRLLGRGRTWMLKPEGFCVSKALVWVEMSQGANGKELGLFICGNT</sequence>
<reference evidence="4" key="1">
    <citation type="journal article" date="2020" name="Genome Biol.">
        <title>Gamete binning: chromosome-level and haplotype-resolved genome assembly enabled by high-throughput single-cell sequencing of gamete genomes.</title>
        <authorList>
            <person name="Campoy J.A."/>
            <person name="Sun H."/>
            <person name="Goel M."/>
            <person name="Jiao W.-B."/>
            <person name="Folz-Donahue K."/>
            <person name="Wang N."/>
            <person name="Rubio M."/>
            <person name="Liu C."/>
            <person name="Kukat C."/>
            <person name="Ruiz D."/>
            <person name="Huettel B."/>
            <person name="Schneeberger K."/>
        </authorList>
    </citation>
    <scope>NUCLEOTIDE SEQUENCE [LARGE SCALE GENOMIC DNA]</scope>
    <source>
        <strain evidence="4">cv. Rojo Pasion</strain>
    </source>
</reference>
<dbReference type="AlphaFoldDB" id="A0A6J5TJC2"/>
<accession>A0A6J5TJC2</accession>
<dbReference type="Proteomes" id="UP000507245">
    <property type="component" value="Unassembled WGS sequence"/>
</dbReference>
<evidence type="ECO:0000313" key="2">
    <source>
        <dbReference type="EMBL" id="CAB4293366.1"/>
    </source>
</evidence>
<gene>
    <name evidence="1" type="ORF">CURHAP_LOCUS2194</name>
    <name evidence="2" type="ORF">ORAREDHAP_LOCUS2213</name>
</gene>
<evidence type="ECO:0000313" key="1">
    <source>
        <dbReference type="EMBL" id="CAB4262788.1"/>
    </source>
</evidence>
<organism evidence="1 3">
    <name type="scientific">Prunus armeniaca</name>
    <name type="common">Apricot</name>
    <name type="synonym">Armeniaca vulgaris</name>
    <dbReference type="NCBI Taxonomy" id="36596"/>
    <lineage>
        <taxon>Eukaryota</taxon>
        <taxon>Viridiplantae</taxon>
        <taxon>Streptophyta</taxon>
        <taxon>Embryophyta</taxon>
        <taxon>Tracheophyta</taxon>
        <taxon>Spermatophyta</taxon>
        <taxon>Magnoliopsida</taxon>
        <taxon>eudicotyledons</taxon>
        <taxon>Gunneridae</taxon>
        <taxon>Pentapetalae</taxon>
        <taxon>rosids</taxon>
        <taxon>fabids</taxon>
        <taxon>Rosales</taxon>
        <taxon>Rosaceae</taxon>
        <taxon>Amygdaloideae</taxon>
        <taxon>Amygdaleae</taxon>
        <taxon>Prunus</taxon>
    </lineage>
</organism>